<reference evidence="1 2" key="1">
    <citation type="submission" date="2017-09" db="EMBL/GenBank/DDBJ databases">
        <title>Depth-based differentiation of microbial function through sediment-hosted aquifers and enrichment of novel symbionts in the deep terrestrial subsurface.</title>
        <authorList>
            <person name="Probst A.J."/>
            <person name="Ladd B."/>
            <person name="Jarett J.K."/>
            <person name="Geller-Mcgrath D.E."/>
            <person name="Sieber C.M."/>
            <person name="Emerson J.B."/>
            <person name="Anantharaman K."/>
            <person name="Thomas B.C."/>
            <person name="Malmstrom R."/>
            <person name="Stieglmeier M."/>
            <person name="Klingl A."/>
            <person name="Woyke T."/>
            <person name="Ryan C.M."/>
            <person name="Banfield J.F."/>
        </authorList>
    </citation>
    <scope>NUCLEOTIDE SEQUENCE [LARGE SCALE GENOMIC DNA]</scope>
    <source>
        <strain evidence="1">CG18_big_fil_WC_8_21_14_2_50_39_7</strain>
    </source>
</reference>
<evidence type="ECO:0000313" key="1">
    <source>
        <dbReference type="EMBL" id="PIP92363.1"/>
    </source>
</evidence>
<accession>A0A2H0ED26</accession>
<protein>
    <recommendedName>
        <fullName evidence="3">DUF3175 domain-containing protein</fullName>
    </recommendedName>
</protein>
<dbReference type="AlphaFoldDB" id="A0A2H0ED26"/>
<evidence type="ECO:0000313" key="2">
    <source>
        <dbReference type="Proteomes" id="UP000229241"/>
    </source>
</evidence>
<proteinExistence type="predicted"/>
<organism evidence="1 2">
    <name type="scientific">Candidatus Wolfebacteria bacterium CG18_big_fil_WC_8_21_14_2_50_39_7</name>
    <dbReference type="NCBI Taxonomy" id="1975071"/>
    <lineage>
        <taxon>Bacteria</taxon>
        <taxon>Candidatus Wolfeibacteriota</taxon>
    </lineage>
</organism>
<gene>
    <name evidence="1" type="ORF">COW77_00380</name>
</gene>
<comment type="caution">
    <text evidence="1">The sequence shown here is derived from an EMBL/GenBank/DDBJ whole genome shotgun (WGS) entry which is preliminary data.</text>
</comment>
<name>A0A2H0ED26_9BACT</name>
<sequence>MKKVKKSKKYWSGEVTRTSNALDLEQGVFTWCDPKKIAKSLKRSAEKSNRRKGTAFQSAMSMLNFYINRAGKNLSSNQREIFEQAKIELKILFKN</sequence>
<dbReference type="Pfam" id="PF11373">
    <property type="entry name" value="DUF3175"/>
    <property type="match status" value="1"/>
</dbReference>
<evidence type="ECO:0008006" key="3">
    <source>
        <dbReference type="Google" id="ProtNLM"/>
    </source>
</evidence>
<dbReference type="EMBL" id="PCTX01000010">
    <property type="protein sequence ID" value="PIP92363.1"/>
    <property type="molecule type" value="Genomic_DNA"/>
</dbReference>
<dbReference type="InterPro" id="IPR021513">
    <property type="entry name" value="Phage_RSL1_Orf186"/>
</dbReference>
<dbReference type="Proteomes" id="UP000229241">
    <property type="component" value="Unassembled WGS sequence"/>
</dbReference>